<dbReference type="InterPro" id="IPR007690">
    <property type="entry name" value="T2SS_GspM"/>
</dbReference>
<reference evidence="3" key="1">
    <citation type="submission" date="2019-11" db="EMBL/GenBank/DDBJ databases">
        <title>Isolation and characterization of a novel species in the genus Sulfuriferula.</title>
        <authorList>
            <person name="Mochizuki J."/>
            <person name="Kojima H."/>
            <person name="Fukui M."/>
        </authorList>
    </citation>
    <scope>NUCLEOTIDE SEQUENCE [LARGE SCALE GENOMIC DNA]</scope>
    <source>
        <strain evidence="3">SGTM</strain>
    </source>
</reference>
<accession>A0A809RIP3</accession>
<evidence type="ECO:0000313" key="3">
    <source>
        <dbReference type="Proteomes" id="UP000463939"/>
    </source>
</evidence>
<sequence>MKDLQQRWLTFANRIDAVSLRERVMIFAAAAVVLITLINSLLIDPLLAKQKQRSQEIKLAQHTTEQLQTQIQAIIQAGTVDPDQALQARLNQLRQQTTASGKTLDDIQSKLIAPQQMPALLEDLLRSNKDVHMVALKTLPITELADSKIDAKSDSKTDDKLPHIYRHGIEMTISGKYIALTHYLSALETLQWRMFWGQAAMTVDEDGAILLKLRLYTFSQDKTWLSI</sequence>
<gene>
    <name evidence="2" type="ORF">SFSGTM_20830</name>
</gene>
<organism evidence="2 3">
    <name type="scientific">Sulfuriferula nivalis</name>
    <dbReference type="NCBI Taxonomy" id="2675298"/>
    <lineage>
        <taxon>Bacteria</taxon>
        <taxon>Pseudomonadati</taxon>
        <taxon>Pseudomonadota</taxon>
        <taxon>Betaproteobacteria</taxon>
        <taxon>Nitrosomonadales</taxon>
        <taxon>Sulfuricellaceae</taxon>
        <taxon>Sulfuriferula</taxon>
    </lineage>
</organism>
<dbReference type="GO" id="GO:0015628">
    <property type="term" value="P:protein secretion by the type II secretion system"/>
    <property type="evidence" value="ECO:0007669"/>
    <property type="project" value="InterPro"/>
</dbReference>
<evidence type="ECO:0008006" key="4">
    <source>
        <dbReference type="Google" id="ProtNLM"/>
    </source>
</evidence>
<feature type="transmembrane region" description="Helical" evidence="1">
    <location>
        <begin position="24"/>
        <end position="43"/>
    </location>
</feature>
<name>A0A809RIP3_9PROT</name>
<dbReference type="Proteomes" id="UP000463939">
    <property type="component" value="Chromosome"/>
</dbReference>
<keyword evidence="1" id="KW-1133">Transmembrane helix</keyword>
<evidence type="ECO:0000256" key="1">
    <source>
        <dbReference type="SAM" id="Phobius"/>
    </source>
</evidence>
<dbReference type="AlphaFoldDB" id="A0A809RIP3"/>
<keyword evidence="1" id="KW-0472">Membrane</keyword>
<proteinExistence type="predicted"/>
<keyword evidence="1" id="KW-0812">Transmembrane</keyword>
<dbReference type="KEGG" id="sniv:SFSGTM_20830"/>
<dbReference type="RefSeq" id="WP_162085161.1">
    <property type="nucleotide sequence ID" value="NZ_AP021881.1"/>
</dbReference>
<dbReference type="EMBL" id="AP021881">
    <property type="protein sequence ID" value="BBP01375.1"/>
    <property type="molecule type" value="Genomic_DNA"/>
</dbReference>
<keyword evidence="3" id="KW-1185">Reference proteome</keyword>
<evidence type="ECO:0000313" key="2">
    <source>
        <dbReference type="EMBL" id="BBP01375.1"/>
    </source>
</evidence>
<dbReference type="Pfam" id="PF04612">
    <property type="entry name" value="T2SSM"/>
    <property type="match status" value="1"/>
</dbReference>
<dbReference type="GO" id="GO:0015627">
    <property type="term" value="C:type II protein secretion system complex"/>
    <property type="evidence" value="ECO:0007669"/>
    <property type="project" value="InterPro"/>
</dbReference>
<protein>
    <recommendedName>
        <fullName evidence="4">MSHA biogenesis protein MshJ</fullName>
    </recommendedName>
</protein>